<dbReference type="EMBL" id="JBBWWQ010000016">
    <property type="protein sequence ID" value="KAK8926427.1"/>
    <property type="molecule type" value="Genomic_DNA"/>
</dbReference>
<dbReference type="PANTHER" id="PTHR47990">
    <property type="entry name" value="2-OXOGLUTARATE (2OG) AND FE(II)-DEPENDENT OXYGENASE SUPERFAMILY PROTEIN-RELATED"/>
    <property type="match status" value="1"/>
</dbReference>
<protein>
    <recommendedName>
        <fullName evidence="1">Isopenicillin N synthase-like Fe(2+) 2OG dioxygenase domain-containing protein</fullName>
    </recommendedName>
</protein>
<dbReference type="InterPro" id="IPR044861">
    <property type="entry name" value="IPNS-like_FE2OG_OXY"/>
</dbReference>
<dbReference type="AlphaFoldDB" id="A0AAP0B456"/>
<reference evidence="2 3" key="1">
    <citation type="journal article" date="2022" name="Nat. Plants">
        <title>Genomes of leafy and leafless Platanthera orchids illuminate the evolution of mycoheterotrophy.</title>
        <authorList>
            <person name="Li M.H."/>
            <person name="Liu K.W."/>
            <person name="Li Z."/>
            <person name="Lu H.C."/>
            <person name="Ye Q.L."/>
            <person name="Zhang D."/>
            <person name="Wang J.Y."/>
            <person name="Li Y.F."/>
            <person name="Zhong Z.M."/>
            <person name="Liu X."/>
            <person name="Yu X."/>
            <person name="Liu D.K."/>
            <person name="Tu X.D."/>
            <person name="Liu B."/>
            <person name="Hao Y."/>
            <person name="Liao X.Y."/>
            <person name="Jiang Y.T."/>
            <person name="Sun W.H."/>
            <person name="Chen J."/>
            <person name="Chen Y.Q."/>
            <person name="Ai Y."/>
            <person name="Zhai J.W."/>
            <person name="Wu S.S."/>
            <person name="Zhou Z."/>
            <person name="Hsiao Y.Y."/>
            <person name="Wu W.L."/>
            <person name="Chen Y.Y."/>
            <person name="Lin Y.F."/>
            <person name="Hsu J.L."/>
            <person name="Li C.Y."/>
            <person name="Wang Z.W."/>
            <person name="Zhao X."/>
            <person name="Zhong W.Y."/>
            <person name="Ma X.K."/>
            <person name="Ma L."/>
            <person name="Huang J."/>
            <person name="Chen G.Z."/>
            <person name="Huang M.Z."/>
            <person name="Huang L."/>
            <person name="Peng D.H."/>
            <person name="Luo Y.B."/>
            <person name="Zou S.Q."/>
            <person name="Chen S.P."/>
            <person name="Lan S."/>
            <person name="Tsai W.C."/>
            <person name="Van de Peer Y."/>
            <person name="Liu Z.J."/>
        </authorList>
    </citation>
    <scope>NUCLEOTIDE SEQUENCE [LARGE SCALE GENOMIC DNA]</scope>
    <source>
        <strain evidence="2">Lor287</strain>
    </source>
</reference>
<dbReference type="Proteomes" id="UP001418222">
    <property type="component" value="Unassembled WGS sequence"/>
</dbReference>
<feature type="domain" description="Isopenicillin N synthase-like Fe(2+) 2OG dioxygenase" evidence="1">
    <location>
        <begin position="185"/>
        <end position="269"/>
    </location>
</feature>
<proteinExistence type="predicted"/>
<keyword evidence="3" id="KW-1185">Reference proteome</keyword>
<dbReference type="Pfam" id="PF03171">
    <property type="entry name" value="2OG-FeII_Oxy"/>
    <property type="match status" value="1"/>
</dbReference>
<evidence type="ECO:0000313" key="3">
    <source>
        <dbReference type="Proteomes" id="UP001418222"/>
    </source>
</evidence>
<name>A0AAP0B456_9ASPA</name>
<organism evidence="2 3">
    <name type="scientific">Platanthera zijinensis</name>
    <dbReference type="NCBI Taxonomy" id="2320716"/>
    <lineage>
        <taxon>Eukaryota</taxon>
        <taxon>Viridiplantae</taxon>
        <taxon>Streptophyta</taxon>
        <taxon>Embryophyta</taxon>
        <taxon>Tracheophyta</taxon>
        <taxon>Spermatophyta</taxon>
        <taxon>Magnoliopsida</taxon>
        <taxon>Liliopsida</taxon>
        <taxon>Asparagales</taxon>
        <taxon>Orchidaceae</taxon>
        <taxon>Orchidoideae</taxon>
        <taxon>Orchideae</taxon>
        <taxon>Orchidinae</taxon>
        <taxon>Platanthera</taxon>
    </lineage>
</organism>
<accession>A0AAP0B456</accession>
<evidence type="ECO:0000313" key="2">
    <source>
        <dbReference type="EMBL" id="KAK8926427.1"/>
    </source>
</evidence>
<evidence type="ECO:0000259" key="1">
    <source>
        <dbReference type="Pfam" id="PF03171"/>
    </source>
</evidence>
<dbReference type="InterPro" id="IPR027443">
    <property type="entry name" value="IPNS-like_sf"/>
</dbReference>
<comment type="caution">
    <text evidence="2">The sequence shown here is derived from an EMBL/GenBank/DDBJ whole genome shotgun (WGS) entry which is preliminary data.</text>
</comment>
<sequence>MGSFACENNINHELPQVELSEFGSDQLGVGGETWIIARAKVAWALENYGGFEAVYGRVAPQLRDELFQQAMPQFFAAPEVGKLYNPSKIPYHGFIFQKEGFPFLSLQLSEPNSLAAIQDYAKVIWPEGNNFFCNKVWEYAVHMSELMQIIHRMALECLGLKDHHDSHMKSLTCSMRFSKYNDDFSAKKSDVVLPAHKDPNFISIISQHKLEGLQVKTFDGQWLAIAPKPYTFTVLLGEAFMAWSNGRFHAPEHHVKMEGFETRYSMVYNTFPSKSDNIIEIPKELVDKQHPLLFRPFNYYEYLKFRFSDEGEEYEDTLKAYCGIEQPNIVA</sequence>
<dbReference type="SUPFAM" id="SSF51197">
    <property type="entry name" value="Clavaminate synthase-like"/>
    <property type="match status" value="1"/>
</dbReference>
<gene>
    <name evidence="2" type="ORF">KSP39_PZI018285</name>
</gene>
<dbReference type="InterPro" id="IPR050231">
    <property type="entry name" value="Iron_ascorbate_oxido_reductase"/>
</dbReference>
<dbReference type="Gene3D" id="2.60.120.330">
    <property type="entry name" value="B-lactam Antibiotic, Isopenicillin N Synthase, Chain"/>
    <property type="match status" value="1"/>
</dbReference>